<sequence>MDLTQASILYHHSYRALVLAFAVFAAACVGSDATRQDSLTLRGPLATFVAHPPASLAGCDSLATQYAAPFWRAPYRRCASILVDSGHQVTELDADTIVIQVVTEWRVPGQTRNARFAALETALRKQYGDGFRCSPRRTVWLTTDSLRISLDLQPDYGTDVGPFPADDSVSWRLQRFMRRGPLLDLLWCDAARRQLGA</sequence>
<name>A0A3D4V5R2_9BACT</name>
<accession>A0A3D4V5R2</accession>
<organism evidence="1 2">
    <name type="scientific">Gemmatimonas aurantiaca</name>
    <dbReference type="NCBI Taxonomy" id="173480"/>
    <lineage>
        <taxon>Bacteria</taxon>
        <taxon>Pseudomonadati</taxon>
        <taxon>Gemmatimonadota</taxon>
        <taxon>Gemmatimonadia</taxon>
        <taxon>Gemmatimonadales</taxon>
        <taxon>Gemmatimonadaceae</taxon>
        <taxon>Gemmatimonas</taxon>
    </lineage>
</organism>
<evidence type="ECO:0000313" key="1">
    <source>
        <dbReference type="EMBL" id="HCT56441.1"/>
    </source>
</evidence>
<protein>
    <submittedName>
        <fullName evidence="1">Uncharacterized protein</fullName>
    </submittedName>
</protein>
<proteinExistence type="predicted"/>
<comment type="caution">
    <text evidence="1">The sequence shown here is derived from an EMBL/GenBank/DDBJ whole genome shotgun (WGS) entry which is preliminary data.</text>
</comment>
<dbReference type="AlphaFoldDB" id="A0A3D4V5R2"/>
<dbReference type="Proteomes" id="UP000264071">
    <property type="component" value="Unassembled WGS sequence"/>
</dbReference>
<reference evidence="1 2" key="1">
    <citation type="journal article" date="2018" name="Nat. Biotechnol.">
        <title>A standardized bacterial taxonomy based on genome phylogeny substantially revises the tree of life.</title>
        <authorList>
            <person name="Parks D.H."/>
            <person name="Chuvochina M."/>
            <person name="Waite D.W."/>
            <person name="Rinke C."/>
            <person name="Skarshewski A."/>
            <person name="Chaumeil P.A."/>
            <person name="Hugenholtz P."/>
        </authorList>
    </citation>
    <scope>NUCLEOTIDE SEQUENCE [LARGE SCALE GENOMIC DNA]</scope>
    <source>
        <strain evidence="1">UBA8844</strain>
    </source>
</reference>
<evidence type="ECO:0000313" key="2">
    <source>
        <dbReference type="Proteomes" id="UP000264071"/>
    </source>
</evidence>
<dbReference type="EMBL" id="DPIY01000005">
    <property type="protein sequence ID" value="HCT56441.1"/>
    <property type="molecule type" value="Genomic_DNA"/>
</dbReference>
<gene>
    <name evidence="1" type="ORF">DGD08_04425</name>
</gene>